<comment type="caution">
    <text evidence="7">The sequence shown here is derived from an EMBL/GenBank/DDBJ whole genome shotgun (WGS) entry which is preliminary data.</text>
</comment>
<gene>
    <name evidence="7" type="primary">pgk</name>
    <name evidence="7" type="ORF">ENQ31_01860</name>
</gene>
<evidence type="ECO:0000256" key="3">
    <source>
        <dbReference type="ARBA" id="ARBA00022741"/>
    </source>
</evidence>
<keyword evidence="6" id="KW-0472">Membrane</keyword>
<keyword evidence="6" id="KW-1133">Transmembrane helix</keyword>
<keyword evidence="3" id="KW-0547">Nucleotide-binding</keyword>
<evidence type="ECO:0000256" key="5">
    <source>
        <dbReference type="ARBA" id="ARBA00022840"/>
    </source>
</evidence>
<dbReference type="InterPro" id="IPR001576">
    <property type="entry name" value="Phosphoglycerate_kinase"/>
</dbReference>
<evidence type="ECO:0000256" key="4">
    <source>
        <dbReference type="ARBA" id="ARBA00022777"/>
    </source>
</evidence>
<dbReference type="Pfam" id="PF11821">
    <property type="entry name" value="ActD"/>
    <property type="match status" value="1"/>
</dbReference>
<dbReference type="EMBL" id="DSMR01000129">
    <property type="protein sequence ID" value="HET46897.1"/>
    <property type="molecule type" value="Genomic_DNA"/>
</dbReference>
<dbReference type="PANTHER" id="PTHR40394:SF2">
    <property type="entry name" value="QUINOL:CYTOCHROME C OXIDOREDUCTASE MEMBRANE PROTEIN"/>
    <property type="match status" value="1"/>
</dbReference>
<feature type="transmembrane region" description="Helical" evidence="6">
    <location>
        <begin position="67"/>
        <end position="86"/>
    </location>
</feature>
<dbReference type="SUPFAM" id="SSF53748">
    <property type="entry name" value="Phosphoglycerate kinase"/>
    <property type="match status" value="1"/>
</dbReference>
<evidence type="ECO:0000256" key="2">
    <source>
        <dbReference type="ARBA" id="ARBA00022679"/>
    </source>
</evidence>
<protein>
    <recommendedName>
        <fullName evidence="1">phosphoglycerate kinase</fullName>
        <ecNumber evidence="1">2.7.2.3</ecNumber>
    </recommendedName>
</protein>
<feature type="transmembrane region" description="Helical" evidence="6">
    <location>
        <begin position="106"/>
        <end position="129"/>
    </location>
</feature>
<keyword evidence="4 7" id="KW-0418">Kinase</keyword>
<dbReference type="AlphaFoldDB" id="A0A7C2SPD7"/>
<accession>A0A7C2SPD7</accession>
<dbReference type="InterPro" id="IPR021776">
    <property type="entry name" value="ActD"/>
</dbReference>
<sequence>MTGGELRVVSEPKLWGLAAEFSTVEAFLSAVEACRKAGYTHFDAHAPIPVHGLDEAMEIKPSRLPKLVFLGGLSGCALGLALQWWTNAVDYPFRISGKPLFALPPAIPVVFELTVLLSAVTAVIGLLVANRQPEFYHPLFELPAFAKGTVAVAQAVADSGATSVIGGGDSVAAVEQAGLAGRITHISTGGGASLEFLEGKELPGIAVLANK</sequence>
<dbReference type="PRINTS" id="PR00477">
    <property type="entry name" value="PHGLYCKINASE"/>
</dbReference>
<dbReference type="PANTHER" id="PTHR40394">
    <property type="entry name" value="LIPOPROTEIN-RELATED"/>
    <property type="match status" value="1"/>
</dbReference>
<evidence type="ECO:0000313" key="7">
    <source>
        <dbReference type="EMBL" id="HET46897.1"/>
    </source>
</evidence>
<dbReference type="EC" id="2.7.2.3" evidence="1"/>
<evidence type="ECO:0000256" key="6">
    <source>
        <dbReference type="SAM" id="Phobius"/>
    </source>
</evidence>
<dbReference type="InterPro" id="IPR036043">
    <property type="entry name" value="Phosphoglycerate_kinase_sf"/>
</dbReference>
<dbReference type="Gene3D" id="3.40.50.1260">
    <property type="entry name" value="Phosphoglycerate kinase, N-terminal domain"/>
    <property type="match status" value="1"/>
</dbReference>
<dbReference type="InterPro" id="IPR015824">
    <property type="entry name" value="Phosphoglycerate_kinase_N"/>
</dbReference>
<proteinExistence type="predicted"/>
<reference evidence="7" key="1">
    <citation type="journal article" date="2020" name="mSystems">
        <title>Genome- and Community-Level Interaction Insights into Carbon Utilization and Element Cycling Functions of Hydrothermarchaeota in Hydrothermal Sediment.</title>
        <authorList>
            <person name="Zhou Z."/>
            <person name="Liu Y."/>
            <person name="Xu W."/>
            <person name="Pan J."/>
            <person name="Luo Z.H."/>
            <person name="Li M."/>
        </authorList>
    </citation>
    <scope>NUCLEOTIDE SEQUENCE [LARGE SCALE GENOMIC DNA]</scope>
    <source>
        <strain evidence="7">SpSt-299</strain>
    </source>
</reference>
<organism evidence="7">
    <name type="scientific">Thermoanaerobaculum aquaticum</name>
    <dbReference type="NCBI Taxonomy" id="1312852"/>
    <lineage>
        <taxon>Bacteria</taxon>
        <taxon>Pseudomonadati</taxon>
        <taxon>Acidobacteriota</taxon>
        <taxon>Thermoanaerobaculia</taxon>
        <taxon>Thermoanaerobaculales</taxon>
        <taxon>Thermoanaerobaculaceae</taxon>
        <taxon>Thermoanaerobaculum</taxon>
    </lineage>
</organism>
<keyword evidence="6" id="KW-0812">Transmembrane</keyword>
<keyword evidence="2" id="KW-0808">Transferase</keyword>
<dbReference type="GO" id="GO:0005524">
    <property type="term" value="F:ATP binding"/>
    <property type="evidence" value="ECO:0007669"/>
    <property type="project" value="UniProtKB-KW"/>
</dbReference>
<name>A0A7C2SPD7_9BACT</name>
<dbReference type="GO" id="GO:0006096">
    <property type="term" value="P:glycolytic process"/>
    <property type="evidence" value="ECO:0007669"/>
    <property type="project" value="InterPro"/>
</dbReference>
<dbReference type="GO" id="GO:0004618">
    <property type="term" value="F:phosphoglycerate kinase activity"/>
    <property type="evidence" value="ECO:0007669"/>
    <property type="project" value="UniProtKB-EC"/>
</dbReference>
<keyword evidence="5" id="KW-0067">ATP-binding</keyword>
<evidence type="ECO:0000256" key="1">
    <source>
        <dbReference type="ARBA" id="ARBA00013061"/>
    </source>
</evidence>